<keyword evidence="3" id="KW-1185">Reference proteome</keyword>
<sequence length="573" mass="63381">MTSTVNIPAQREDEQPAATVDEDPRQRRAEWENEYDRVIYFNPDDVTIDDNVRTENAVTDADTIRDMRRRGVDMAARGYRADDGTVMITMGQRRVLNARAAGCQLPVWMQAPPSADSRKAGIDRIVAQVNENDLRKGLTRGDEHRAVQQLAAFDLTPTGIARKLSRRVSHVKNVLTVGDSELASRAADRYDLTLDQAAVVAEFEGYGDLDTAKELVRLAVAAPNNFKVFAERKRNDRAEDERIRVQTAELTEQLTQTEVPILDSSVSSFSGPVRRLDALRATPDSEPGSRLTEDEHASCPGHAAWIRDDYDTDDNRMVVPVFACTDFLAHGHALANAPEGAATFSTSSPSAPAAEASPLTAGDGTAAAEERAREARKIQRRWVRENNKDWDAAVSVRQAWLASLPNRTRAPKGAQVFLAKLKAQGNRELRRAMERHHKLAHKLLNLPEPGYGQPSELPSKIATLSTAKATLYDTFLTLCALEEDLSRDAWRRPWDFEQEYMSMIIAWGYDASDVERKVLNPEPEADVIAAALGDAGEPETEEDDSDSEEADSDESEEDSRADADDAELATVDA</sequence>
<dbReference type="Proteomes" id="UP000319769">
    <property type="component" value="Unassembled WGS sequence"/>
</dbReference>
<evidence type="ECO:0000313" key="3">
    <source>
        <dbReference type="Proteomes" id="UP000319769"/>
    </source>
</evidence>
<feature type="region of interest" description="Disordered" evidence="1">
    <location>
        <begin position="340"/>
        <end position="372"/>
    </location>
</feature>
<protein>
    <recommendedName>
        <fullName evidence="4">ParB/Sulfiredoxin domain-containing protein</fullName>
    </recommendedName>
</protein>
<gene>
    <name evidence="2" type="ORF">FPZ12_024100</name>
</gene>
<comment type="caution">
    <text evidence="2">The sequence shown here is derived from an EMBL/GenBank/DDBJ whole genome shotgun (WGS) entry which is preliminary data.</text>
</comment>
<dbReference type="AlphaFoldDB" id="A0A5N0V0J9"/>
<feature type="region of interest" description="Disordered" evidence="1">
    <location>
        <begin position="529"/>
        <end position="573"/>
    </location>
</feature>
<dbReference type="SUPFAM" id="SSF109709">
    <property type="entry name" value="KorB DNA-binding domain-like"/>
    <property type="match status" value="1"/>
</dbReference>
<accession>A0A5N0V0J9</accession>
<dbReference type="OrthoDB" id="3846919at2"/>
<reference evidence="2" key="1">
    <citation type="submission" date="2019-09" db="EMBL/GenBank/DDBJ databases">
        <authorList>
            <person name="Teo W.F.A."/>
            <person name="Duangmal K."/>
        </authorList>
    </citation>
    <scope>NUCLEOTIDE SEQUENCE [LARGE SCALE GENOMIC DNA]</scope>
    <source>
        <strain evidence="2">K81G1</strain>
    </source>
</reference>
<feature type="region of interest" description="Disordered" evidence="1">
    <location>
        <begin position="1"/>
        <end position="26"/>
    </location>
</feature>
<name>A0A5N0V0J9_9PSEU</name>
<organism evidence="2 3">
    <name type="scientific">Amycolatopsis acidicola</name>
    <dbReference type="NCBI Taxonomy" id="2596893"/>
    <lineage>
        <taxon>Bacteria</taxon>
        <taxon>Bacillati</taxon>
        <taxon>Actinomycetota</taxon>
        <taxon>Actinomycetes</taxon>
        <taxon>Pseudonocardiales</taxon>
        <taxon>Pseudonocardiaceae</taxon>
        <taxon>Amycolatopsis</taxon>
    </lineage>
</organism>
<feature type="compositionally biased region" description="Acidic residues" evidence="1">
    <location>
        <begin position="536"/>
        <end position="557"/>
    </location>
</feature>
<feature type="compositionally biased region" description="Low complexity" evidence="1">
    <location>
        <begin position="341"/>
        <end position="361"/>
    </location>
</feature>
<dbReference type="RefSeq" id="WP_144760972.1">
    <property type="nucleotide sequence ID" value="NZ_VMNW02000038.1"/>
</dbReference>
<evidence type="ECO:0008006" key="4">
    <source>
        <dbReference type="Google" id="ProtNLM"/>
    </source>
</evidence>
<proteinExistence type="predicted"/>
<evidence type="ECO:0000313" key="2">
    <source>
        <dbReference type="EMBL" id="KAA9157967.1"/>
    </source>
</evidence>
<evidence type="ECO:0000256" key="1">
    <source>
        <dbReference type="SAM" id="MobiDB-lite"/>
    </source>
</evidence>
<dbReference type="EMBL" id="VMNW02000038">
    <property type="protein sequence ID" value="KAA9157967.1"/>
    <property type="molecule type" value="Genomic_DNA"/>
</dbReference>